<accession>A0A250X1C3</accession>
<keyword evidence="6" id="KW-0472">Membrane</keyword>
<evidence type="ECO:0000256" key="7">
    <source>
        <dbReference type="ARBA" id="ARBA00024013"/>
    </source>
</evidence>
<keyword evidence="4" id="KW-0812">Transmembrane</keyword>
<feature type="compositionally biased region" description="Polar residues" evidence="8">
    <location>
        <begin position="1"/>
        <end position="14"/>
    </location>
</feature>
<evidence type="ECO:0000256" key="3">
    <source>
        <dbReference type="ARBA" id="ARBA00022452"/>
    </source>
</evidence>
<dbReference type="Proteomes" id="UP000232323">
    <property type="component" value="Unassembled WGS sequence"/>
</dbReference>
<dbReference type="InterPro" id="IPR000184">
    <property type="entry name" value="Bac_surfAg_D15"/>
</dbReference>
<comment type="similarity">
    <text evidence="2">Belongs to the SAM50/omp85 family.</text>
</comment>
<gene>
    <name evidence="10" type="ORF">CEUSTIGMA_g4329.t1</name>
</gene>
<evidence type="ECO:0000256" key="1">
    <source>
        <dbReference type="ARBA" id="ARBA00004374"/>
    </source>
</evidence>
<dbReference type="STRING" id="1157962.A0A250X1C3"/>
<organism evidence="10 11">
    <name type="scientific">Chlamydomonas eustigma</name>
    <dbReference type="NCBI Taxonomy" id="1157962"/>
    <lineage>
        <taxon>Eukaryota</taxon>
        <taxon>Viridiplantae</taxon>
        <taxon>Chlorophyta</taxon>
        <taxon>core chlorophytes</taxon>
        <taxon>Chlorophyceae</taxon>
        <taxon>CS clade</taxon>
        <taxon>Chlamydomonadales</taxon>
        <taxon>Chlamydomonadaceae</taxon>
        <taxon>Chlamydomonas</taxon>
    </lineage>
</organism>
<dbReference type="EMBL" id="BEGY01000020">
    <property type="protein sequence ID" value="GAX76883.1"/>
    <property type="molecule type" value="Genomic_DNA"/>
</dbReference>
<feature type="domain" description="Bacterial surface antigen (D15)" evidence="9">
    <location>
        <begin position="151"/>
        <end position="507"/>
    </location>
</feature>
<name>A0A250X1C3_9CHLO</name>
<dbReference type="AlphaFoldDB" id="A0A250X1C3"/>
<dbReference type="Gene3D" id="2.40.160.50">
    <property type="entry name" value="membrane protein fhac: a member of the omp85/tpsb transporter family"/>
    <property type="match status" value="1"/>
</dbReference>
<evidence type="ECO:0000256" key="8">
    <source>
        <dbReference type="SAM" id="MobiDB-lite"/>
    </source>
</evidence>
<comment type="subcellular location">
    <subcellularLocation>
        <location evidence="1">Mitochondrion outer membrane</location>
        <topology evidence="1">Multi-pass membrane protein</topology>
    </subcellularLocation>
    <subcellularLocation>
        <location evidence="7">Plastid</location>
        <location evidence="7">Chloroplast outer membrane</location>
    </subcellularLocation>
</comment>
<evidence type="ECO:0000313" key="10">
    <source>
        <dbReference type="EMBL" id="GAX76883.1"/>
    </source>
</evidence>
<evidence type="ECO:0000256" key="4">
    <source>
        <dbReference type="ARBA" id="ARBA00022692"/>
    </source>
</evidence>
<dbReference type="PANTHER" id="PTHR12815:SF18">
    <property type="entry name" value="SORTING AND ASSEMBLY MACHINERY COMPONENT 50 HOMOLOG"/>
    <property type="match status" value="1"/>
</dbReference>
<keyword evidence="5" id="KW-0934">Plastid</keyword>
<keyword evidence="5" id="KW-1002">Plastid outer membrane</keyword>
<keyword evidence="11" id="KW-1185">Reference proteome</keyword>
<dbReference type="InterPro" id="IPR039910">
    <property type="entry name" value="D15-like"/>
</dbReference>
<comment type="caution">
    <text evidence="10">The sequence shown here is derived from an EMBL/GenBank/DDBJ whole genome shotgun (WGS) entry which is preliminary data.</text>
</comment>
<evidence type="ECO:0000313" key="11">
    <source>
        <dbReference type="Proteomes" id="UP000232323"/>
    </source>
</evidence>
<sequence length="524" mass="57386">MSTLDGTQTSTSGSADHESSKAHSVDYEQLFEQLKHKPCRVDRIDKKYESPGRKPIRTKASIIDRELERVYDATTLEEIHMALEEAGRNLQQLQVFRRLHMLVHEEPLDEPSLVSVLIDLEERNWYKLHAATFVQGNGNETSCELGLGIHNLTGNAERFDVAGEIGSERSNQFSVSHEHPKPYGLPITVNVRISQAILNHQKTSSYTEMFRGVLLGVKSFDGKKGLEYELGWRRLTDTSGVASQAVLSQLDDYVKSAVKYVWNAGQKEVDEETGQLAGWSVRSTSEVSGLGFDRRLQFCKQVVEWQALLPVSSAVSLSLSASAGLILPWVLPTFSGASAAGPAPSGTTLSSCIADRFFLGGPSSLRGFKFKGVGPMAARRPSQTPQVAAAATAPSSTQSQAGPSKPDSLGGDLQASFMAALLFQLPQQALRALRLQGQLFVNGGNCVQLTGRRVPVMEGVQEFSRTFRWSAGAGLVMPTLFGRFEANYVVVLSNQENDRLRRGIQLGFTASPLMNLYHFSLALH</sequence>
<protein>
    <recommendedName>
        <fullName evidence="9">Bacterial surface antigen (D15) domain-containing protein</fullName>
    </recommendedName>
</protein>
<reference evidence="10 11" key="1">
    <citation type="submission" date="2017-08" db="EMBL/GenBank/DDBJ databases">
        <title>Acidophilic green algal genome provides insights into adaptation to an acidic environment.</title>
        <authorList>
            <person name="Hirooka S."/>
            <person name="Hirose Y."/>
            <person name="Kanesaki Y."/>
            <person name="Higuchi S."/>
            <person name="Fujiwara T."/>
            <person name="Onuma R."/>
            <person name="Era A."/>
            <person name="Ohbayashi R."/>
            <person name="Uzuka A."/>
            <person name="Nozaki H."/>
            <person name="Yoshikawa H."/>
            <person name="Miyagishima S.Y."/>
        </authorList>
    </citation>
    <scope>NUCLEOTIDE SEQUENCE [LARGE SCALE GENOMIC DNA]</scope>
    <source>
        <strain evidence="10 11">NIES-2499</strain>
    </source>
</reference>
<feature type="compositionally biased region" description="Low complexity" evidence="8">
    <location>
        <begin position="381"/>
        <end position="401"/>
    </location>
</feature>
<dbReference type="GO" id="GO:0005741">
    <property type="term" value="C:mitochondrial outer membrane"/>
    <property type="evidence" value="ECO:0007669"/>
    <property type="project" value="UniProtKB-SubCell"/>
</dbReference>
<keyword evidence="3" id="KW-1134">Transmembrane beta strand</keyword>
<evidence type="ECO:0000256" key="2">
    <source>
        <dbReference type="ARBA" id="ARBA00010913"/>
    </source>
</evidence>
<dbReference type="Pfam" id="PF01103">
    <property type="entry name" value="Omp85"/>
    <property type="match status" value="1"/>
</dbReference>
<feature type="region of interest" description="Disordered" evidence="8">
    <location>
        <begin position="1"/>
        <end position="23"/>
    </location>
</feature>
<proteinExistence type="inferred from homology"/>
<feature type="region of interest" description="Disordered" evidence="8">
    <location>
        <begin position="376"/>
        <end position="408"/>
    </location>
</feature>
<evidence type="ECO:0000259" key="9">
    <source>
        <dbReference type="Pfam" id="PF01103"/>
    </source>
</evidence>
<dbReference type="OrthoDB" id="1724197at2759"/>
<evidence type="ECO:0000256" key="5">
    <source>
        <dbReference type="ARBA" id="ARBA00022805"/>
    </source>
</evidence>
<dbReference type="PANTHER" id="PTHR12815">
    <property type="entry name" value="SORTING AND ASSEMBLY MACHINERY SAMM50 PROTEIN FAMILY MEMBER"/>
    <property type="match status" value="1"/>
</dbReference>
<evidence type="ECO:0000256" key="6">
    <source>
        <dbReference type="ARBA" id="ARBA00023136"/>
    </source>
</evidence>
<dbReference type="GO" id="GO:0009707">
    <property type="term" value="C:chloroplast outer membrane"/>
    <property type="evidence" value="ECO:0007669"/>
    <property type="project" value="UniProtKB-SubCell"/>
</dbReference>